<dbReference type="GO" id="GO:0005524">
    <property type="term" value="F:ATP binding"/>
    <property type="evidence" value="ECO:0007669"/>
    <property type="project" value="UniProtKB-UniRule"/>
</dbReference>
<reference evidence="8" key="1">
    <citation type="submission" date="2014-11" db="EMBL/GenBank/DDBJ databases">
        <title>Hymenobacter sp. DG25B genome submission.</title>
        <authorList>
            <person name="Jung H.-Y."/>
            <person name="Kim M.K."/>
            <person name="Srinivasan S."/>
            <person name="Lim S."/>
        </authorList>
    </citation>
    <scope>NUCLEOTIDE SEQUENCE [LARGE SCALE GENOMIC DNA]</scope>
    <source>
        <strain evidence="8">DY59</strain>
    </source>
</reference>
<dbReference type="NCBIfam" id="TIGR00302">
    <property type="entry name" value="phosphoribosylformylglycinamidine synthase subunit PurS"/>
    <property type="match status" value="1"/>
</dbReference>
<dbReference type="SUPFAM" id="SSF82697">
    <property type="entry name" value="PurS-like"/>
    <property type="match status" value="1"/>
</dbReference>
<gene>
    <name evidence="6" type="primary">purS</name>
    <name evidence="7" type="ORF">QR90_14630</name>
</gene>
<protein>
    <recommendedName>
        <fullName evidence="6">Phosphoribosylformylglycinamidine synthase subunit PurS</fullName>
        <shortName evidence="6">FGAM synthase</shortName>
        <ecNumber evidence="6">6.3.5.3</ecNumber>
    </recommendedName>
    <alternativeName>
        <fullName evidence="6">Formylglycinamide ribonucleotide amidotransferase subunit III</fullName>
        <shortName evidence="6">FGAR amidotransferase III</shortName>
        <shortName evidence="6">FGAR-AT III</shortName>
    </alternativeName>
    <alternativeName>
        <fullName evidence="6">Phosphoribosylformylglycinamidine synthase subunit III</fullName>
    </alternativeName>
</protein>
<dbReference type="PANTHER" id="PTHR34696:SF1">
    <property type="entry name" value="PHOSPHORIBOSYLFORMYLGLYCINAMIDINE SYNTHASE SUBUNIT PURS"/>
    <property type="match status" value="1"/>
</dbReference>
<dbReference type="RefSeq" id="WP_039685645.1">
    <property type="nucleotide sequence ID" value="NZ_CP010028.1"/>
</dbReference>
<dbReference type="Proteomes" id="UP000030634">
    <property type="component" value="Chromosome"/>
</dbReference>
<comment type="subunit">
    <text evidence="6">Part of the FGAM synthase complex composed of 1 PurL, 1 PurQ and 2 PurS subunits.</text>
</comment>
<evidence type="ECO:0000256" key="3">
    <source>
        <dbReference type="ARBA" id="ARBA00022741"/>
    </source>
</evidence>
<comment type="subcellular location">
    <subcellularLocation>
        <location evidence="6">Cytoplasm</location>
    </subcellularLocation>
</comment>
<proteinExistence type="inferred from homology"/>
<dbReference type="InterPro" id="IPR036604">
    <property type="entry name" value="PurS-like_sf"/>
</dbReference>
<keyword evidence="4 6" id="KW-0658">Purine biosynthesis</keyword>
<keyword evidence="5 6" id="KW-0067">ATP-binding</keyword>
<evidence type="ECO:0000313" key="8">
    <source>
        <dbReference type="Proteomes" id="UP000030634"/>
    </source>
</evidence>
<evidence type="ECO:0000256" key="2">
    <source>
        <dbReference type="ARBA" id="ARBA00022598"/>
    </source>
</evidence>
<dbReference type="STRING" id="1182571.QR90_14630"/>
<dbReference type="EMBL" id="CP010028">
    <property type="protein sequence ID" value="AIZ46040.1"/>
    <property type="molecule type" value="Genomic_DNA"/>
</dbReference>
<comment type="function">
    <text evidence="6">Part of the phosphoribosylformylglycinamidine synthase complex involved in the purines biosynthetic pathway. Catalyzes the ATP-dependent conversion of formylglycinamide ribonucleotide (FGAR) and glutamine to yield formylglycinamidine ribonucleotide (FGAM) and glutamate. The FGAM synthase complex is composed of three subunits. PurQ produces an ammonia molecule by converting glutamine to glutamate. PurL transfers the ammonia molecule to FGAR to form FGAM in an ATP-dependent manner. PurS interacts with PurQ and PurL and is thought to assist in the transfer of the ammonia molecule from PurQ to PurL.</text>
</comment>
<evidence type="ECO:0000256" key="6">
    <source>
        <dbReference type="HAMAP-Rule" id="MF_01926"/>
    </source>
</evidence>
<dbReference type="HAMAP" id="MF_01926">
    <property type="entry name" value="PurS"/>
    <property type="match status" value="1"/>
</dbReference>
<dbReference type="InterPro" id="IPR003850">
    <property type="entry name" value="PurS"/>
</dbReference>
<dbReference type="PANTHER" id="PTHR34696">
    <property type="entry name" value="PHOSPHORIBOSYLFORMYLGLYCINAMIDINE SYNTHASE SUBUNIT PURS"/>
    <property type="match status" value="1"/>
</dbReference>
<evidence type="ECO:0000256" key="5">
    <source>
        <dbReference type="ARBA" id="ARBA00022840"/>
    </source>
</evidence>
<dbReference type="KEGG" id="dsw:QR90_14630"/>
<keyword evidence="3 6" id="KW-0547">Nucleotide-binding</keyword>
<evidence type="ECO:0000313" key="7">
    <source>
        <dbReference type="EMBL" id="AIZ46040.1"/>
    </source>
</evidence>
<dbReference type="GO" id="GO:0004642">
    <property type="term" value="F:phosphoribosylformylglycinamidine synthase activity"/>
    <property type="evidence" value="ECO:0007669"/>
    <property type="project" value="UniProtKB-UniRule"/>
</dbReference>
<organism evidence="7 8">
    <name type="scientific">Deinococcus radiopugnans</name>
    <dbReference type="NCBI Taxonomy" id="57497"/>
    <lineage>
        <taxon>Bacteria</taxon>
        <taxon>Thermotogati</taxon>
        <taxon>Deinococcota</taxon>
        <taxon>Deinococci</taxon>
        <taxon>Deinococcales</taxon>
        <taxon>Deinococcaceae</taxon>
        <taxon>Deinococcus</taxon>
    </lineage>
</organism>
<dbReference type="EC" id="6.3.5.3" evidence="6"/>
<dbReference type="Gene3D" id="3.30.1280.10">
    <property type="entry name" value="Phosphoribosylformylglycinamidine synthase subunit PurS"/>
    <property type="match status" value="1"/>
</dbReference>
<dbReference type="GO" id="GO:0006189">
    <property type="term" value="P:'de novo' IMP biosynthetic process"/>
    <property type="evidence" value="ECO:0007669"/>
    <property type="project" value="UniProtKB-UniRule"/>
</dbReference>
<dbReference type="AlphaFoldDB" id="A0A0A7KIX4"/>
<keyword evidence="2 6" id="KW-0436">Ligase</keyword>
<dbReference type="HOGENOM" id="CLU_164833_3_1_0"/>
<comment type="catalytic activity">
    <reaction evidence="6">
        <text>N(2)-formyl-N(1)-(5-phospho-beta-D-ribosyl)glycinamide + L-glutamine + ATP + H2O = 2-formamido-N(1)-(5-O-phospho-beta-D-ribosyl)acetamidine + L-glutamate + ADP + phosphate + H(+)</text>
        <dbReference type="Rhea" id="RHEA:17129"/>
        <dbReference type="ChEBI" id="CHEBI:15377"/>
        <dbReference type="ChEBI" id="CHEBI:15378"/>
        <dbReference type="ChEBI" id="CHEBI:29985"/>
        <dbReference type="ChEBI" id="CHEBI:30616"/>
        <dbReference type="ChEBI" id="CHEBI:43474"/>
        <dbReference type="ChEBI" id="CHEBI:58359"/>
        <dbReference type="ChEBI" id="CHEBI:147286"/>
        <dbReference type="ChEBI" id="CHEBI:147287"/>
        <dbReference type="ChEBI" id="CHEBI:456216"/>
        <dbReference type="EC" id="6.3.5.3"/>
    </reaction>
</comment>
<dbReference type="Pfam" id="PF02700">
    <property type="entry name" value="PurS"/>
    <property type="match status" value="1"/>
</dbReference>
<dbReference type="UniPathway" id="UPA00074">
    <property type="reaction ID" value="UER00128"/>
</dbReference>
<evidence type="ECO:0000256" key="1">
    <source>
        <dbReference type="ARBA" id="ARBA00022490"/>
    </source>
</evidence>
<comment type="pathway">
    <text evidence="6">Purine metabolism; IMP biosynthesis via de novo pathway; 5-amino-1-(5-phospho-D-ribosyl)imidazole from N(2)-formyl-N(1)-(5-phospho-D-ribosyl)glycinamide: step 1/2.</text>
</comment>
<accession>A0A0A7KIX4</accession>
<dbReference type="NCBIfam" id="NF004630">
    <property type="entry name" value="PRK05974.1"/>
    <property type="match status" value="1"/>
</dbReference>
<evidence type="ECO:0000256" key="4">
    <source>
        <dbReference type="ARBA" id="ARBA00022755"/>
    </source>
</evidence>
<sequence length="88" mass="9927">MSHYHARVYVTLKPSILDPQGRTVERALSHLEHANVSGVRVGKLIELRLSGERAEVEAQLRDITENVLSNPVMEDARWELEEVALEPA</sequence>
<name>A0A0A7KIX4_9DEIO</name>
<keyword evidence="1 6" id="KW-0963">Cytoplasm</keyword>
<dbReference type="GO" id="GO:0005737">
    <property type="term" value="C:cytoplasm"/>
    <property type="evidence" value="ECO:0007669"/>
    <property type="project" value="UniProtKB-SubCell"/>
</dbReference>
<comment type="similarity">
    <text evidence="6">Belongs to the PurS family.</text>
</comment>